<protein>
    <submittedName>
        <fullName evidence="1">Cystathionine beta-lyase</fullName>
    </submittedName>
</protein>
<evidence type="ECO:0000313" key="1">
    <source>
        <dbReference type="EMBL" id="AWN21092.1"/>
    </source>
</evidence>
<gene>
    <name evidence="1" type="ORF">DK182_06910</name>
</gene>
<name>A0ABN5LJ78_9STRE</name>
<organism evidence="1 2">
    <name type="scientific">Streptococcus sobrinus</name>
    <dbReference type="NCBI Taxonomy" id="1310"/>
    <lineage>
        <taxon>Bacteria</taxon>
        <taxon>Bacillati</taxon>
        <taxon>Bacillota</taxon>
        <taxon>Bacilli</taxon>
        <taxon>Lactobacillales</taxon>
        <taxon>Streptococcaceae</taxon>
        <taxon>Streptococcus</taxon>
    </lineage>
</organism>
<evidence type="ECO:0000313" key="2">
    <source>
        <dbReference type="Proteomes" id="UP000245369"/>
    </source>
</evidence>
<dbReference type="Proteomes" id="UP000245369">
    <property type="component" value="Chromosome"/>
</dbReference>
<sequence>MTDVMNLALKYGGFTSLDKAYLKNSLAGLSREEALILVSPPPSVVNAYFAELYQKESPQAATAYYLELSQAFGWFKTEPSFAQESQPFVRLNLSGRSYGFVYESDQEIAQVFSEKDQAVTAQVLMEIAQIFPHYKVYQEAGKIKMGPLEFAEDEQEVVELDQNALLTDAVRLQGDILKLSGYNAQEVLNLAEQLKKEAQSPIYYGFSQRQFSIYIKE</sequence>
<reference evidence="1 2" key="1">
    <citation type="submission" date="2018-05" db="EMBL/GenBank/DDBJ databases">
        <title>Complete genome sequences of Streptococcus sobrinus.</title>
        <authorList>
            <person name="Sales M."/>
            <person name="Jensen P.A."/>
        </authorList>
    </citation>
    <scope>NUCLEOTIDE SEQUENCE [LARGE SCALE GENOMIC DNA]</scope>
    <source>
        <strain evidence="1 2">SL1</strain>
    </source>
</reference>
<dbReference type="EMBL" id="CP029490">
    <property type="protein sequence ID" value="AWN21092.1"/>
    <property type="molecule type" value="Genomic_DNA"/>
</dbReference>
<proteinExistence type="predicted"/>
<accession>A0ABN5LJ78</accession>
<dbReference type="RefSeq" id="WP_002962359.1">
    <property type="nucleotide sequence ID" value="NZ_CP029490.1"/>
</dbReference>
<keyword evidence="2" id="KW-1185">Reference proteome</keyword>
<dbReference type="GeneID" id="93924239"/>